<dbReference type="Gene3D" id="2.60.120.370">
    <property type="entry name" value="YhcH/YjgK/YiaL"/>
    <property type="match status" value="1"/>
</dbReference>
<dbReference type="AlphaFoldDB" id="A0A1C4D331"/>
<reference evidence="2" key="1">
    <citation type="submission" date="2016-08" db="EMBL/GenBank/DDBJ databases">
        <authorList>
            <person name="Varghese N."/>
            <person name="Submissions Spin"/>
        </authorList>
    </citation>
    <scope>NUCLEOTIDE SEQUENCE [LARGE SCALE GENOMIC DNA]</scope>
    <source>
        <strain evidence="2">R-53144</strain>
    </source>
</reference>
<dbReference type="EMBL" id="FMBA01000057">
    <property type="protein sequence ID" value="SCC25701.1"/>
    <property type="molecule type" value="Genomic_DNA"/>
</dbReference>
<sequence>MILGNINHLGLVPYLPEKIKQSIEYIKDNVNNNTPVGRYDIDGDNMFFMVSDSTSRHIHDANPEYHEKYIDVQIVLVGQEGMAVNTLPPYTKVLDNKLAENDIAFIETPKEETLLILHPNDFIVFLPNEVHKPLCAIDNKIETVRKVVIKIALDYL</sequence>
<evidence type="ECO:0000313" key="1">
    <source>
        <dbReference type="EMBL" id="SCC25701.1"/>
    </source>
</evidence>
<dbReference type="STRING" id="1798183.GA0061080_10579"/>
<dbReference type="GO" id="GO:0005829">
    <property type="term" value="C:cytosol"/>
    <property type="evidence" value="ECO:0007669"/>
    <property type="project" value="TreeGrafter"/>
</dbReference>
<dbReference type="OrthoDB" id="6196468at2"/>
<protein>
    <submittedName>
        <fullName evidence="1">Biofilm protein TabA</fullName>
    </submittedName>
</protein>
<dbReference type="NCBIfam" id="TIGR00022">
    <property type="entry name" value="YhcH/YjgK/YiaL family protein"/>
    <property type="match status" value="1"/>
</dbReference>
<dbReference type="SUPFAM" id="SSF51197">
    <property type="entry name" value="Clavaminate synthase-like"/>
    <property type="match status" value="1"/>
</dbReference>
<dbReference type="RefSeq" id="WP_091125403.1">
    <property type="nucleotide sequence ID" value="NZ_FMBA01000057.1"/>
</dbReference>
<name>A0A1C4D331_9GAMM</name>
<dbReference type="InterPro" id="IPR037012">
    <property type="entry name" value="NanQ/TabA/YiaL_sf"/>
</dbReference>
<accession>A0A1C4D331</accession>
<dbReference type="Proteomes" id="UP000199698">
    <property type="component" value="Unassembled WGS sequence"/>
</dbReference>
<dbReference type="PANTHER" id="PTHR34986:SF4">
    <property type="entry name" value="EVOLVED BETA-GALACTOSIDASE SUBUNIT BETA-RELATED"/>
    <property type="match status" value="1"/>
</dbReference>
<organism evidence="1 2">
    <name type="scientific">Gilliamella intestini</name>
    <dbReference type="NCBI Taxonomy" id="1798183"/>
    <lineage>
        <taxon>Bacteria</taxon>
        <taxon>Pseudomonadati</taxon>
        <taxon>Pseudomonadota</taxon>
        <taxon>Gammaproteobacteria</taxon>
        <taxon>Orbales</taxon>
        <taxon>Orbaceae</taxon>
        <taxon>Gilliamella</taxon>
    </lineage>
</organism>
<dbReference type="PANTHER" id="PTHR34986">
    <property type="entry name" value="EVOLVED BETA-GALACTOSIDASE SUBUNIT BETA"/>
    <property type="match status" value="1"/>
</dbReference>
<evidence type="ECO:0000313" key="2">
    <source>
        <dbReference type="Proteomes" id="UP000199698"/>
    </source>
</evidence>
<proteinExistence type="predicted"/>
<dbReference type="Pfam" id="PF04074">
    <property type="entry name" value="DUF386"/>
    <property type="match status" value="1"/>
</dbReference>
<dbReference type="InterPro" id="IPR004375">
    <property type="entry name" value="NanQ/TabA/YiaL"/>
</dbReference>
<gene>
    <name evidence="1" type="ORF">GA0061080_10579</name>
</gene>
<keyword evidence="2" id="KW-1185">Reference proteome</keyword>
<dbReference type="GO" id="GO:0044010">
    <property type="term" value="P:single-species biofilm formation"/>
    <property type="evidence" value="ECO:0007669"/>
    <property type="project" value="TreeGrafter"/>
</dbReference>